<proteinExistence type="predicted"/>
<reference evidence="1 3" key="2">
    <citation type="submission" date="2018-01" db="EMBL/GenBank/DDBJ databases">
        <authorList>
            <person name="Clerissi C."/>
        </authorList>
    </citation>
    <scope>NUCLEOTIDE SEQUENCE</scope>
    <source>
        <strain evidence="1">Cupriavidus oxalaticus LMG 2235</strain>
    </source>
</reference>
<sequence length="32" mass="3714">MFAAKLGLYIDFGNDCNIFYCCRGDYQHNPSH</sequence>
<protein>
    <submittedName>
        <fullName evidence="1">Uncharacterized protein</fullName>
    </submittedName>
</protein>
<organism evidence="1 3">
    <name type="scientific">Cupriavidus oxalaticus</name>
    <dbReference type="NCBI Taxonomy" id="96344"/>
    <lineage>
        <taxon>Bacteria</taxon>
        <taxon>Pseudomonadati</taxon>
        <taxon>Pseudomonadota</taxon>
        <taxon>Betaproteobacteria</taxon>
        <taxon>Burkholderiales</taxon>
        <taxon>Burkholderiaceae</taxon>
        <taxon>Cupriavidus</taxon>
    </lineage>
</organism>
<dbReference type="EMBL" id="OGUS01000117">
    <property type="protein sequence ID" value="SPC13035.1"/>
    <property type="molecule type" value="Genomic_DNA"/>
</dbReference>
<evidence type="ECO:0000313" key="1">
    <source>
        <dbReference type="EMBL" id="SPC06023.1"/>
    </source>
</evidence>
<dbReference type="EMBL" id="OGUS01000050">
    <property type="protein sequence ID" value="SPC06023.1"/>
    <property type="molecule type" value="Genomic_DNA"/>
</dbReference>
<dbReference type="Proteomes" id="UP000256862">
    <property type="component" value="Chromosome CO2235"/>
</dbReference>
<evidence type="ECO:0000313" key="2">
    <source>
        <dbReference type="EMBL" id="SPC13035.1"/>
    </source>
</evidence>
<accession>A0A375FR43</accession>
<reference evidence="3" key="1">
    <citation type="submission" date="2018-01" db="EMBL/GenBank/DDBJ databases">
        <authorList>
            <person name="Gaut B.S."/>
            <person name="Morton B.R."/>
            <person name="Clegg M.T."/>
            <person name="Duvall M.R."/>
        </authorList>
    </citation>
    <scope>NUCLEOTIDE SEQUENCE [LARGE SCALE GENOMIC DNA]</scope>
</reference>
<dbReference type="AlphaFoldDB" id="A0A375FR43"/>
<comment type="caution">
    <text evidence="1">The sequence shown here is derived from an EMBL/GenBank/DDBJ whole genome shotgun (WGS) entry which is preliminary data.</text>
</comment>
<evidence type="ECO:0000313" key="3">
    <source>
        <dbReference type="Proteomes" id="UP000256862"/>
    </source>
</evidence>
<name>A0A375FR43_9BURK</name>
<gene>
    <name evidence="2" type="ORF">CO2235_170158</name>
    <name evidence="1" type="ORF">CO2235_U460002</name>
</gene>